<dbReference type="InterPro" id="IPR015421">
    <property type="entry name" value="PyrdxlP-dep_Trfase_major"/>
</dbReference>
<dbReference type="EMBL" id="GDIQ01080602">
    <property type="protein sequence ID" value="JAN14135.1"/>
    <property type="molecule type" value="Transcribed_RNA"/>
</dbReference>
<dbReference type="Pfam" id="PF00282">
    <property type="entry name" value="Pyridoxal_deC"/>
    <property type="match status" value="1"/>
</dbReference>
<name>A0A0P5ZW32_9CRUS</name>
<dbReference type="GO" id="GO:0004058">
    <property type="term" value="F:aromatic-L-amino-acid decarboxylase activity"/>
    <property type="evidence" value="ECO:0007669"/>
    <property type="project" value="UniProtKB-EC"/>
</dbReference>
<evidence type="ECO:0000256" key="6">
    <source>
        <dbReference type="ARBA" id="ARBA00022898"/>
    </source>
</evidence>
<evidence type="ECO:0000313" key="15">
    <source>
        <dbReference type="Proteomes" id="UP000076858"/>
    </source>
</evidence>
<feature type="modified residue" description="N6-(pyridoxal phosphate)lysine" evidence="11">
    <location>
        <position position="303"/>
    </location>
</feature>
<dbReference type="Proteomes" id="UP000076858">
    <property type="component" value="Unassembled WGS sequence"/>
</dbReference>
<dbReference type="OrthoDB" id="639767at2759"/>
<dbReference type="GO" id="GO:0019752">
    <property type="term" value="P:carboxylic acid metabolic process"/>
    <property type="evidence" value="ECO:0007669"/>
    <property type="project" value="InterPro"/>
</dbReference>
<evidence type="ECO:0000256" key="9">
    <source>
        <dbReference type="ARBA" id="ARBA00040968"/>
    </source>
</evidence>
<evidence type="ECO:0000256" key="12">
    <source>
        <dbReference type="RuleBase" id="RU000382"/>
    </source>
</evidence>
<dbReference type="GO" id="GO:0006520">
    <property type="term" value="P:amino acid metabolic process"/>
    <property type="evidence" value="ECO:0007669"/>
    <property type="project" value="InterPro"/>
</dbReference>
<comment type="cofactor">
    <cofactor evidence="1 11 12">
        <name>pyridoxal 5'-phosphate</name>
        <dbReference type="ChEBI" id="CHEBI:597326"/>
    </cofactor>
</comment>
<accession>A0A0P5ZW32</accession>
<dbReference type="GO" id="GO:0042423">
    <property type="term" value="P:catecholamine biosynthetic process"/>
    <property type="evidence" value="ECO:0007669"/>
    <property type="project" value="UniProtKB-KW"/>
</dbReference>
<dbReference type="PROSITE" id="PS00392">
    <property type="entry name" value="DDC_GAD_HDC_YDC"/>
    <property type="match status" value="1"/>
</dbReference>
<dbReference type="FunFam" id="3.40.640.10:FF:000025">
    <property type="entry name" value="Histidine decarboxylase"/>
    <property type="match status" value="1"/>
</dbReference>
<organism evidence="14 15">
    <name type="scientific">Daphnia magna</name>
    <dbReference type="NCBI Taxonomy" id="35525"/>
    <lineage>
        <taxon>Eukaryota</taxon>
        <taxon>Metazoa</taxon>
        <taxon>Ecdysozoa</taxon>
        <taxon>Arthropoda</taxon>
        <taxon>Crustacea</taxon>
        <taxon>Branchiopoda</taxon>
        <taxon>Diplostraca</taxon>
        <taxon>Cladocera</taxon>
        <taxon>Anomopoda</taxon>
        <taxon>Daphniidae</taxon>
        <taxon>Daphnia</taxon>
    </lineage>
</organism>
<comment type="similarity">
    <text evidence="2 12">Belongs to the group II decarboxylase family.</text>
</comment>
<comment type="subunit">
    <text evidence="3">Homodimer.</text>
</comment>
<evidence type="ECO:0000256" key="11">
    <source>
        <dbReference type="PIRSR" id="PIRSR602129-50"/>
    </source>
</evidence>
<gene>
    <name evidence="14" type="ORF">APZ42_026940</name>
</gene>
<dbReference type="PRINTS" id="PR00800">
    <property type="entry name" value="YHDCRBOXLASE"/>
</dbReference>
<evidence type="ECO:0000256" key="4">
    <source>
        <dbReference type="ARBA" id="ARBA00022584"/>
    </source>
</evidence>
<dbReference type="GO" id="GO:0030170">
    <property type="term" value="F:pyridoxal phosphate binding"/>
    <property type="evidence" value="ECO:0007669"/>
    <property type="project" value="InterPro"/>
</dbReference>
<keyword evidence="5" id="KW-0210">Decarboxylase</keyword>
<dbReference type="EMBL" id="GDIQ01082152">
    <property type="protein sequence ID" value="JAN12585.1"/>
    <property type="molecule type" value="Transcribed_RNA"/>
</dbReference>
<dbReference type="GO" id="GO:0042427">
    <property type="term" value="P:serotonin biosynthetic process"/>
    <property type="evidence" value="ECO:0007669"/>
    <property type="project" value="TreeGrafter"/>
</dbReference>
<dbReference type="EMBL" id="LRGB01002140">
    <property type="protein sequence ID" value="KZS08945.1"/>
    <property type="molecule type" value="Genomic_DNA"/>
</dbReference>
<keyword evidence="7 12" id="KW-0456">Lyase</keyword>
<dbReference type="PANTHER" id="PTHR11999">
    <property type="entry name" value="GROUP II PYRIDOXAL-5-PHOSPHATE DECARBOXYLASE"/>
    <property type="match status" value="1"/>
</dbReference>
<evidence type="ECO:0000256" key="8">
    <source>
        <dbReference type="ARBA" id="ARBA00038886"/>
    </source>
</evidence>
<evidence type="ECO:0000256" key="3">
    <source>
        <dbReference type="ARBA" id="ARBA00011738"/>
    </source>
</evidence>
<protein>
    <recommendedName>
        <fullName evidence="9">Aromatic-L-amino-acid decarboxylase</fullName>
        <ecNumber evidence="8">4.1.1.28</ecNumber>
    </recommendedName>
    <alternativeName>
        <fullName evidence="10">DOPA decarboxylase</fullName>
    </alternativeName>
</protein>
<dbReference type="EC" id="4.1.1.28" evidence="8"/>
<dbReference type="Gene3D" id="3.90.1150.10">
    <property type="entry name" value="Aspartate Aminotransferase, domain 1"/>
    <property type="match status" value="1"/>
</dbReference>
<proteinExistence type="inferred from homology"/>
<dbReference type="InterPro" id="IPR002129">
    <property type="entry name" value="PyrdxlP-dep_de-COase"/>
</dbReference>
<evidence type="ECO:0000256" key="1">
    <source>
        <dbReference type="ARBA" id="ARBA00001933"/>
    </source>
</evidence>
<keyword evidence="6 11" id="KW-0663">Pyridoxal phosphate</keyword>
<keyword evidence="4" id="KW-0127">Catecholamine biosynthesis</keyword>
<dbReference type="Gene3D" id="1.20.1340.10">
    <property type="entry name" value="dopa decarboxylase, N-terminal domain"/>
    <property type="match status" value="1"/>
</dbReference>
<evidence type="ECO:0000256" key="2">
    <source>
        <dbReference type="ARBA" id="ARBA00009533"/>
    </source>
</evidence>
<dbReference type="InterPro" id="IPR015422">
    <property type="entry name" value="PyrdxlP-dep_Trfase_small"/>
</dbReference>
<dbReference type="InterPro" id="IPR015424">
    <property type="entry name" value="PyrdxlP-dep_Trfase"/>
</dbReference>
<dbReference type="PANTHER" id="PTHR11999:SF167">
    <property type="entry name" value="AROMATIC-L-AMINO-ACID DECARBOXYLASE"/>
    <property type="match status" value="1"/>
</dbReference>
<evidence type="ECO:0000313" key="14">
    <source>
        <dbReference type="EMBL" id="KZS08945.1"/>
    </source>
</evidence>
<evidence type="ECO:0000256" key="7">
    <source>
        <dbReference type="ARBA" id="ARBA00023239"/>
    </source>
</evidence>
<evidence type="ECO:0000256" key="5">
    <source>
        <dbReference type="ARBA" id="ARBA00022793"/>
    </source>
</evidence>
<dbReference type="CDD" id="cd06450">
    <property type="entry name" value="DOPA_deC_like"/>
    <property type="match status" value="1"/>
</dbReference>
<dbReference type="InterPro" id="IPR010977">
    <property type="entry name" value="Aromatic_deC"/>
</dbReference>
<reference evidence="14 15" key="2">
    <citation type="submission" date="2016-03" db="EMBL/GenBank/DDBJ databases">
        <title>EvidentialGene: Evidence-directed Construction of Genes on Genomes.</title>
        <authorList>
            <person name="Gilbert D.G."/>
            <person name="Choi J.-H."/>
            <person name="Mockaitis K."/>
            <person name="Colbourne J."/>
            <person name="Pfrender M."/>
        </authorList>
    </citation>
    <scope>NUCLEOTIDE SEQUENCE [LARGE SCALE GENOMIC DNA]</scope>
    <source>
        <strain evidence="14 15">Xinb3</strain>
        <tissue evidence="14">Complete organism</tissue>
    </source>
</reference>
<dbReference type="STRING" id="35525.A0A0P5ZW32"/>
<dbReference type="GO" id="GO:0005737">
    <property type="term" value="C:cytoplasm"/>
    <property type="evidence" value="ECO:0007669"/>
    <property type="project" value="TreeGrafter"/>
</dbReference>
<dbReference type="FunFam" id="1.20.1340.10:FF:000001">
    <property type="entry name" value="Histidine decarboxylase"/>
    <property type="match status" value="1"/>
</dbReference>
<dbReference type="AlphaFoldDB" id="A0A0P5ZW32"/>
<dbReference type="Gene3D" id="3.40.640.10">
    <property type="entry name" value="Type I PLP-dependent aspartate aminotransferase-like (Major domain)"/>
    <property type="match status" value="1"/>
</dbReference>
<keyword evidence="15" id="KW-1185">Reference proteome</keyword>
<evidence type="ECO:0000256" key="10">
    <source>
        <dbReference type="ARBA" id="ARBA00041275"/>
    </source>
</evidence>
<sequence length="479" mass="53820">MDSEQFRAAAHQMVDYVIDYLDNIRNRRVLPTVEPGYLRKLIPEEAPEQGETWQSIFQDIERVIMPGVTHWHSPNFHAYYPTGNSWPAMLADILSDAIGCVGFSWIASPACTELEVVMMDWLGKLIGLPPVFLASTGGKGGGVIQGTASEAMLVGLLAARSKTLKRLKADNPEKDEQTLASRLVAYSSEQSHSAAERAGLLAGVHVRVLPTDDQLHLRADALQSAIKEDTANGKIPFFVVATLGTTPSCSFDDIEELGPVCNDHLLWLHVDAAYAGSAFVCEEHRHYMKGIERADSFNFNPHKWLLVNFDCSAMWLKDANDIVSAFNVDPIFLKHDHQSSAPDFRHWQIPLGRRFRSLKLWFVMRSYGAQGLRDYIRKQIRLAEQFHHMLAADDRFEFPVAPSMGLVCFRLKGENSLSEALLKRINEAGQVYMIPAKLHETYIIRFAVCSRFTELSDVQASCEEIRRHANETLPAPNQN</sequence>
<evidence type="ECO:0000313" key="13">
    <source>
        <dbReference type="EMBL" id="JAN12585.1"/>
    </source>
</evidence>
<dbReference type="InterPro" id="IPR021115">
    <property type="entry name" value="Pyridoxal-P_BS"/>
</dbReference>
<dbReference type="SUPFAM" id="SSF53383">
    <property type="entry name" value="PLP-dependent transferases"/>
    <property type="match status" value="1"/>
</dbReference>
<reference evidence="13" key="1">
    <citation type="submission" date="2015-10" db="EMBL/GenBank/DDBJ databases">
        <title>EvidentialGene: Evidence-directed Construction of Complete mRNA Transcriptomes without Genomes.</title>
        <authorList>
            <person name="Gilbert D.G."/>
        </authorList>
    </citation>
    <scope>NUCLEOTIDE SEQUENCE</scope>
</reference>